<dbReference type="AlphaFoldDB" id="A0A327PU55"/>
<name>A0A327PU55_9BACT</name>
<comment type="caution">
    <text evidence="3">Lacks conserved residue(s) required for the propagation of feature annotation.</text>
</comment>
<evidence type="ECO:0000313" key="5">
    <source>
        <dbReference type="EMBL" id="RAI94987.1"/>
    </source>
</evidence>
<dbReference type="PANTHER" id="PTHR31689:SF0">
    <property type="entry name" value="DIAMINOPIMELATE EPIMERASE"/>
    <property type="match status" value="1"/>
</dbReference>
<feature type="binding site" evidence="3">
    <location>
        <position position="90"/>
    </location>
    <ligand>
        <name>substrate</name>
    </ligand>
</feature>
<dbReference type="GO" id="GO:0008837">
    <property type="term" value="F:diaminopimelate epimerase activity"/>
    <property type="evidence" value="ECO:0007669"/>
    <property type="project" value="UniProtKB-UniRule"/>
</dbReference>
<organism evidence="5 6">
    <name type="scientific">Algoriphagus yeomjeoni</name>
    <dbReference type="NCBI Taxonomy" id="291403"/>
    <lineage>
        <taxon>Bacteria</taxon>
        <taxon>Pseudomonadati</taxon>
        <taxon>Bacteroidota</taxon>
        <taxon>Cytophagia</taxon>
        <taxon>Cytophagales</taxon>
        <taxon>Cyclobacteriaceae</taxon>
        <taxon>Algoriphagus</taxon>
    </lineage>
</organism>
<protein>
    <recommendedName>
        <fullName evidence="3 4">Diaminopimelate epimerase</fullName>
        <shortName evidence="3">DAP epimerase</shortName>
        <ecNumber evidence="3 4">5.1.1.7</ecNumber>
    </recommendedName>
    <alternativeName>
        <fullName evidence="3">PLP-independent amino acid racemase</fullName>
    </alternativeName>
</protein>
<keyword evidence="6" id="KW-1185">Reference proteome</keyword>
<feature type="active site" description="Proton donor" evidence="3">
    <location>
        <position position="98"/>
    </location>
</feature>
<evidence type="ECO:0000313" key="6">
    <source>
        <dbReference type="Proteomes" id="UP000249610"/>
    </source>
</evidence>
<feature type="binding site" evidence="3">
    <location>
        <begin position="223"/>
        <end position="224"/>
    </location>
    <ligand>
        <name>substrate</name>
    </ligand>
</feature>
<comment type="caution">
    <text evidence="5">The sequence shown here is derived from an EMBL/GenBank/DDBJ whole genome shotgun (WGS) entry which is preliminary data.</text>
</comment>
<feature type="binding site" evidence="3">
    <location>
        <begin position="99"/>
        <end position="100"/>
    </location>
    <ligand>
        <name>substrate</name>
    </ligand>
</feature>
<comment type="function">
    <text evidence="3">Catalyzes the stereoinversion of LL-2,6-diaminopimelate (L,L-DAP) to meso-diaminopimelate (meso-DAP), a precursor of L-lysine and an essential component of the bacterial peptidoglycan.</text>
</comment>
<dbReference type="InterPro" id="IPR001653">
    <property type="entry name" value="DAP_epimerase_DapF"/>
</dbReference>
<feature type="site" description="Could be important to modulate the pK values of the two catalytic cysteine residues" evidence="3">
    <location>
        <position position="212"/>
    </location>
</feature>
<keyword evidence="3" id="KW-0963">Cytoplasm</keyword>
<keyword evidence="3" id="KW-0028">Amino-acid biosynthesis</keyword>
<dbReference type="GO" id="GO:0009089">
    <property type="term" value="P:lysine biosynthetic process via diaminopimelate"/>
    <property type="evidence" value="ECO:0007669"/>
    <property type="project" value="UniProtKB-UniRule"/>
</dbReference>
<comment type="subunit">
    <text evidence="3">Homodimer.</text>
</comment>
<dbReference type="GO" id="GO:0005829">
    <property type="term" value="C:cytosol"/>
    <property type="evidence" value="ECO:0007669"/>
    <property type="project" value="TreeGrafter"/>
</dbReference>
<feature type="site" description="Could be important to modulate the pK values of the two catalytic cysteine residues" evidence="3">
    <location>
        <position position="162"/>
    </location>
</feature>
<dbReference type="NCBIfam" id="TIGR00652">
    <property type="entry name" value="DapF"/>
    <property type="match status" value="1"/>
</dbReference>
<feature type="active site" description="Proton acceptor" evidence="3">
    <location>
        <position position="222"/>
    </location>
</feature>
<evidence type="ECO:0000256" key="2">
    <source>
        <dbReference type="ARBA" id="ARBA00023235"/>
    </source>
</evidence>
<dbReference type="Pfam" id="PF01678">
    <property type="entry name" value="DAP_epimerase"/>
    <property type="match status" value="2"/>
</dbReference>
<dbReference type="EC" id="5.1.1.7" evidence="3 4"/>
<dbReference type="EMBL" id="QLLK01000001">
    <property type="protein sequence ID" value="RAI94987.1"/>
    <property type="molecule type" value="Genomic_DNA"/>
</dbReference>
<comment type="subcellular location">
    <subcellularLocation>
        <location evidence="3">Cytoplasm</location>
    </subcellularLocation>
</comment>
<evidence type="ECO:0000256" key="3">
    <source>
        <dbReference type="HAMAP-Rule" id="MF_00197"/>
    </source>
</evidence>
<gene>
    <name evidence="3" type="primary">dapF</name>
    <name evidence="5" type="ORF">LV83_00238</name>
</gene>
<dbReference type="HAMAP" id="MF_00197">
    <property type="entry name" value="DAP_epimerase"/>
    <property type="match status" value="1"/>
</dbReference>
<evidence type="ECO:0000256" key="1">
    <source>
        <dbReference type="ARBA" id="ARBA00010219"/>
    </source>
</evidence>
<feature type="binding site" evidence="3">
    <location>
        <position position="194"/>
    </location>
    <ligand>
        <name>substrate</name>
    </ligand>
</feature>
<dbReference type="UniPathway" id="UPA00034">
    <property type="reaction ID" value="UER00025"/>
</dbReference>
<keyword evidence="3" id="KW-0457">Lysine biosynthesis</keyword>
<evidence type="ECO:0000256" key="4">
    <source>
        <dbReference type="NCBIfam" id="TIGR00652"/>
    </source>
</evidence>
<comment type="catalytic activity">
    <reaction evidence="3">
        <text>(2S,6S)-2,6-diaminopimelate = meso-2,6-diaminopimelate</text>
        <dbReference type="Rhea" id="RHEA:15393"/>
        <dbReference type="ChEBI" id="CHEBI:57609"/>
        <dbReference type="ChEBI" id="CHEBI:57791"/>
        <dbReference type="EC" id="5.1.1.7"/>
    </reaction>
</comment>
<dbReference type="SUPFAM" id="SSF54506">
    <property type="entry name" value="Diaminopimelate epimerase-like"/>
    <property type="match status" value="2"/>
</dbReference>
<dbReference type="Gene3D" id="3.10.310.10">
    <property type="entry name" value="Diaminopimelate Epimerase, Chain A, domain 1"/>
    <property type="match status" value="2"/>
</dbReference>
<dbReference type="Proteomes" id="UP000249610">
    <property type="component" value="Unassembled WGS sequence"/>
</dbReference>
<comment type="pathway">
    <text evidence="3">Amino-acid biosynthesis; L-lysine biosynthesis via DAP pathway; DL-2,6-diaminopimelate from LL-2,6-diaminopimelate: step 1/1.</text>
</comment>
<proteinExistence type="inferred from homology"/>
<dbReference type="PANTHER" id="PTHR31689">
    <property type="entry name" value="DIAMINOPIMELATE EPIMERASE, CHLOROPLASTIC"/>
    <property type="match status" value="1"/>
</dbReference>
<comment type="similarity">
    <text evidence="1 3">Belongs to the diaminopimelate epimerase family.</text>
</comment>
<keyword evidence="2 3" id="KW-0413">Isomerase</keyword>
<reference evidence="5 6" key="1">
    <citation type="submission" date="2018-06" db="EMBL/GenBank/DDBJ databases">
        <title>Genomic Encyclopedia of Archaeal and Bacterial Type Strains, Phase II (KMG-II): from individual species to whole genera.</title>
        <authorList>
            <person name="Goeker M."/>
        </authorList>
    </citation>
    <scope>NUCLEOTIDE SEQUENCE [LARGE SCALE GENOMIC DNA]</scope>
    <source>
        <strain evidence="5 6">DSM 23446</strain>
    </source>
</reference>
<accession>A0A327PU55</accession>
<feature type="binding site" evidence="3">
    <location>
        <position position="38"/>
    </location>
    <ligand>
        <name>substrate</name>
    </ligand>
</feature>
<feature type="binding site" evidence="3">
    <location>
        <begin position="212"/>
        <end position="213"/>
    </location>
    <ligand>
        <name>substrate</name>
    </ligand>
</feature>
<sequence>MTRCLSLWLDSGLDGFLSPCTQLFSMEISFYKYQGTGNDFVMIDDRDQKFDGSDLNLVSKLCDRKFGVGADGLILIRNHVKYDFEMIYFNADGSQSMCGNGARCAVAFSAFLGILDEKTNFLAIDGAHEAILKDGLVQLLMGDVAGVDEKGSDSFVNTGSPHHVRFVEDVQNYPIFAEGKKVRYDQMYAPSGTNVNFVQKLGENEIFVRTYERGVEDETLSCGTGVTAAAIAFGKNLPAATIKIKTLGGQLSVKFKASENGAFREVWLIGPAKQVFAGKISV</sequence>